<dbReference type="AlphaFoldDB" id="E6U6S5"/>
<sequence>MLFVPDKRFLHIAAISAELLEGEGVKGLVLDIDYTLADRYAPLPDDEIRTFISNLKEAEIRLYVLSNNYHNRVSRFAAALDLPYRSNGLKPLPHAFSRAVQSMDLPKDRVVAVGDQIYTDVVGGHLAGLRVWMVSPYGGGGHSLFYRLRRRLEMPFIRACPAEGREEQP</sequence>
<proteinExistence type="predicted"/>
<dbReference type="SUPFAM" id="SSF56784">
    <property type="entry name" value="HAD-like"/>
    <property type="match status" value="1"/>
</dbReference>
<dbReference type="NCBIfam" id="TIGR01668">
    <property type="entry name" value="YqeG_hyp_ppase"/>
    <property type="match status" value="1"/>
</dbReference>
<dbReference type="Pfam" id="PF00702">
    <property type="entry name" value="Hydrolase"/>
    <property type="match status" value="1"/>
</dbReference>
<dbReference type="InterPro" id="IPR023214">
    <property type="entry name" value="HAD_sf"/>
</dbReference>
<gene>
    <name evidence="1" type="ordered locus">Ethha_0221</name>
</gene>
<protein>
    <submittedName>
        <fullName evidence="1">HAD superfamily (Subfamily IIIA) phosphatase, TIGR01668</fullName>
    </submittedName>
</protein>
<accession>E6U6S5</accession>
<evidence type="ECO:0000313" key="2">
    <source>
        <dbReference type="Proteomes" id="UP000001551"/>
    </source>
</evidence>
<dbReference type="EMBL" id="CP002400">
    <property type="protein sequence ID" value="ADU25808.1"/>
    <property type="molecule type" value="Genomic_DNA"/>
</dbReference>
<reference evidence="1 2" key="1">
    <citation type="submission" date="2010-12" db="EMBL/GenBank/DDBJ databases">
        <title>Complete sequence of Ethanoligenens harbinense YUAN-3.</title>
        <authorList>
            <person name="Lucas S."/>
            <person name="Copeland A."/>
            <person name="Lapidus A."/>
            <person name="Cheng J.-F."/>
            <person name="Bruce D."/>
            <person name="Goodwin L."/>
            <person name="Pitluck S."/>
            <person name="Chertkov O."/>
            <person name="Misra M."/>
            <person name="Detter J.C."/>
            <person name="Han C."/>
            <person name="Tapia R."/>
            <person name="Land M."/>
            <person name="Hauser L."/>
            <person name="Jeffries C."/>
            <person name="Kyrpides N."/>
            <person name="Ivanova N."/>
            <person name="Mikhailova N."/>
            <person name="Wang A."/>
            <person name="Mouttaki H."/>
            <person name="He Z."/>
            <person name="Zhou J."/>
            <person name="Hemme C.L."/>
            <person name="Woyke T."/>
        </authorList>
    </citation>
    <scope>NUCLEOTIDE SEQUENCE [LARGE SCALE GENOMIC DNA]</scope>
    <source>
        <strain evidence="2">DSM 18485 / JCM 12961 / CGMCC 1.5033 / YUAN-3</strain>
    </source>
</reference>
<dbReference type="eggNOG" id="COG2179">
    <property type="taxonomic scope" value="Bacteria"/>
</dbReference>
<dbReference type="Proteomes" id="UP000001551">
    <property type="component" value="Chromosome"/>
</dbReference>
<name>E6U6S5_ETHHY</name>
<dbReference type="CDD" id="cd16416">
    <property type="entry name" value="HAD_BsYqeG-like"/>
    <property type="match status" value="1"/>
</dbReference>
<dbReference type="Gene3D" id="3.40.50.1000">
    <property type="entry name" value="HAD superfamily/HAD-like"/>
    <property type="match status" value="1"/>
</dbReference>
<organism evidence="1 2">
    <name type="scientific">Ethanoligenens harbinense (strain DSM 18485 / JCM 12961 / CGMCC 1.5033 / YUAN-3)</name>
    <dbReference type="NCBI Taxonomy" id="663278"/>
    <lineage>
        <taxon>Bacteria</taxon>
        <taxon>Bacillati</taxon>
        <taxon>Bacillota</taxon>
        <taxon>Clostridia</taxon>
        <taxon>Eubacteriales</taxon>
        <taxon>Oscillospiraceae</taxon>
        <taxon>Ethanoligenens</taxon>
    </lineage>
</organism>
<dbReference type="InterPro" id="IPR036412">
    <property type="entry name" value="HAD-like_sf"/>
</dbReference>
<evidence type="ECO:0000313" key="1">
    <source>
        <dbReference type="EMBL" id="ADU25808.1"/>
    </source>
</evidence>
<dbReference type="GO" id="GO:0008962">
    <property type="term" value="F:phosphatidylglycerophosphatase activity"/>
    <property type="evidence" value="ECO:0007669"/>
    <property type="project" value="InterPro"/>
</dbReference>
<dbReference type="KEGG" id="eha:Ethha_0221"/>
<keyword evidence="2" id="KW-1185">Reference proteome</keyword>
<dbReference type="HOGENOM" id="CLU_056221_4_0_9"/>
<dbReference type="InterPro" id="IPR010021">
    <property type="entry name" value="PGPP1/Gep4"/>
</dbReference>
<dbReference type="STRING" id="663278.Ethha_0221"/>